<evidence type="ECO:0000256" key="1">
    <source>
        <dbReference type="ARBA" id="ARBA00004651"/>
    </source>
</evidence>
<name>A0A7C0WWA1_9BACT</name>
<feature type="domain" description="EamA" evidence="7">
    <location>
        <begin position="2"/>
        <end position="104"/>
    </location>
</feature>
<feature type="transmembrane region" description="Helical" evidence="6">
    <location>
        <begin position="211"/>
        <end position="231"/>
    </location>
</feature>
<dbReference type="Proteomes" id="UP000886355">
    <property type="component" value="Unassembled WGS sequence"/>
</dbReference>
<feature type="transmembrane region" description="Helical" evidence="6">
    <location>
        <begin position="53"/>
        <end position="72"/>
    </location>
</feature>
<evidence type="ECO:0000256" key="5">
    <source>
        <dbReference type="ARBA" id="ARBA00023136"/>
    </source>
</evidence>
<gene>
    <name evidence="8" type="ORF">ENG14_06550</name>
</gene>
<dbReference type="InterPro" id="IPR000620">
    <property type="entry name" value="EamA_dom"/>
</dbReference>
<evidence type="ECO:0000256" key="6">
    <source>
        <dbReference type="SAM" id="Phobius"/>
    </source>
</evidence>
<dbReference type="InterPro" id="IPR050638">
    <property type="entry name" value="AA-Vitamin_Transporters"/>
</dbReference>
<reference evidence="8" key="1">
    <citation type="journal article" date="2020" name="mSystems">
        <title>Genome- and Community-Level Interaction Insights into Carbon Utilization and Element Cycling Functions of Hydrothermarchaeota in Hydrothermal Sediment.</title>
        <authorList>
            <person name="Zhou Z."/>
            <person name="Liu Y."/>
            <person name="Xu W."/>
            <person name="Pan J."/>
            <person name="Luo Z.H."/>
            <person name="Li M."/>
        </authorList>
    </citation>
    <scope>NUCLEOTIDE SEQUENCE [LARGE SCALE GENOMIC DNA]</scope>
    <source>
        <strain evidence="8">HyVt-19</strain>
    </source>
</reference>
<feature type="transmembrane region" description="Helical" evidence="6">
    <location>
        <begin position="180"/>
        <end position="199"/>
    </location>
</feature>
<evidence type="ECO:0000256" key="2">
    <source>
        <dbReference type="ARBA" id="ARBA00022475"/>
    </source>
</evidence>
<accession>A0A7C0WWA1</accession>
<dbReference type="SUPFAM" id="SSF103481">
    <property type="entry name" value="Multidrug resistance efflux transporter EmrE"/>
    <property type="match status" value="2"/>
</dbReference>
<dbReference type="AlphaFoldDB" id="A0A7C0WWA1"/>
<proteinExistence type="predicted"/>
<evidence type="ECO:0000256" key="4">
    <source>
        <dbReference type="ARBA" id="ARBA00022989"/>
    </source>
</evidence>
<dbReference type="InterPro" id="IPR037185">
    <property type="entry name" value="EmrE-like"/>
</dbReference>
<dbReference type="EMBL" id="DQZW01000308">
    <property type="protein sequence ID" value="HDL90545.1"/>
    <property type="molecule type" value="Genomic_DNA"/>
</dbReference>
<organism evidence="8">
    <name type="scientific">Thermodesulforhabdus norvegica</name>
    <dbReference type="NCBI Taxonomy" id="39841"/>
    <lineage>
        <taxon>Bacteria</taxon>
        <taxon>Pseudomonadati</taxon>
        <taxon>Thermodesulfobacteriota</taxon>
        <taxon>Syntrophobacteria</taxon>
        <taxon>Syntrophobacterales</taxon>
        <taxon>Thermodesulforhabdaceae</taxon>
        <taxon>Thermodesulforhabdus</taxon>
    </lineage>
</organism>
<feature type="transmembrane region" description="Helical" evidence="6">
    <location>
        <begin position="144"/>
        <end position="168"/>
    </location>
</feature>
<evidence type="ECO:0000313" key="8">
    <source>
        <dbReference type="EMBL" id="HDL90545.1"/>
    </source>
</evidence>
<dbReference type="PANTHER" id="PTHR32322">
    <property type="entry name" value="INNER MEMBRANE TRANSPORTER"/>
    <property type="match status" value="1"/>
</dbReference>
<dbReference type="PANTHER" id="PTHR32322:SF18">
    <property type="entry name" value="S-ADENOSYLMETHIONINE_S-ADENOSYLHOMOCYSTEINE TRANSPORTER"/>
    <property type="match status" value="1"/>
</dbReference>
<feature type="transmembrane region" description="Helical" evidence="6">
    <location>
        <begin position="84"/>
        <end position="105"/>
    </location>
</feature>
<sequence>VIGSIAFIIMWPAIKPNVWYWRDLKLLIPMALFEPCFYFLFETNALRYTTAGQASLIVATLPLMVGVSAAALKKIVPIHFSEERLSVMVIVGLLISIGGVFLLTHASVPSTNSPNPVLGNFLEFMAMLMATGYTLLVRFLCDRYGAFFLTAVGSFVGAIFFVPLFLFFDDPSNLVFKIEPILAILYLGLGVTVFAYAFYNYGIANTSATKASAIANTIPVFALFLDWLFMGETLNEIQMLGVVLIGIGVLMSQNIKFMTILEGGFRLVTR</sequence>
<evidence type="ECO:0000256" key="3">
    <source>
        <dbReference type="ARBA" id="ARBA00022692"/>
    </source>
</evidence>
<feature type="transmembrane region" description="Helical" evidence="6">
    <location>
        <begin position="117"/>
        <end position="137"/>
    </location>
</feature>
<keyword evidence="3 6" id="KW-0812">Transmembrane</keyword>
<feature type="non-terminal residue" evidence="8">
    <location>
        <position position="1"/>
    </location>
</feature>
<keyword evidence="2" id="KW-1003">Cell membrane</keyword>
<comment type="subcellular location">
    <subcellularLocation>
        <location evidence="1">Cell membrane</location>
        <topology evidence="1">Multi-pass membrane protein</topology>
    </subcellularLocation>
</comment>
<feature type="domain" description="EamA" evidence="7">
    <location>
        <begin position="118"/>
        <end position="251"/>
    </location>
</feature>
<dbReference type="GO" id="GO:0005886">
    <property type="term" value="C:plasma membrane"/>
    <property type="evidence" value="ECO:0007669"/>
    <property type="project" value="UniProtKB-SubCell"/>
</dbReference>
<feature type="transmembrane region" description="Helical" evidence="6">
    <location>
        <begin position="237"/>
        <end position="257"/>
    </location>
</feature>
<comment type="caution">
    <text evidence="8">The sequence shown here is derived from an EMBL/GenBank/DDBJ whole genome shotgun (WGS) entry which is preliminary data.</text>
</comment>
<evidence type="ECO:0000259" key="7">
    <source>
        <dbReference type="Pfam" id="PF00892"/>
    </source>
</evidence>
<dbReference type="Pfam" id="PF00892">
    <property type="entry name" value="EamA"/>
    <property type="match status" value="2"/>
</dbReference>
<keyword evidence="4 6" id="KW-1133">Transmembrane helix</keyword>
<protein>
    <submittedName>
        <fullName evidence="8">EamA family transporter</fullName>
    </submittedName>
</protein>
<keyword evidence="5 6" id="KW-0472">Membrane</keyword>